<proteinExistence type="predicted"/>
<dbReference type="EMBL" id="JALBCA010000034">
    <property type="protein sequence ID" value="KAI2388022.1"/>
    <property type="molecule type" value="Genomic_DNA"/>
</dbReference>
<reference evidence="1" key="1">
    <citation type="journal article" date="2022" name="bioRxiv">
        <title>Population genetic analysis of Ophidiomyces ophidiicola, the causative agent of snake fungal disease, indicates recent introductions to the USA.</title>
        <authorList>
            <person name="Ladner J.T."/>
            <person name="Palmer J.M."/>
            <person name="Ettinger C.L."/>
            <person name="Stajich J.E."/>
            <person name="Farrell T.M."/>
            <person name="Glorioso B.M."/>
            <person name="Lawson B."/>
            <person name="Price S.J."/>
            <person name="Stengle A.G."/>
            <person name="Grear D.A."/>
            <person name="Lorch J.M."/>
        </authorList>
    </citation>
    <scope>NUCLEOTIDE SEQUENCE</scope>
    <source>
        <strain evidence="1">NWHC 24266-5</strain>
    </source>
</reference>
<sequence>MAKHAKFRADLQNPPAGEIVDTLIGTPNGLQSFKRYMERVPKEVGEHSRGPQIGAILIKCGDRHLIESSYRPGDYLDFDWPRMRPTSNIYGTRFCSGDHLAITYETGQENPRAVVLLCETPSGDLKFHEVAIVENWNDAAVEGIEVDLLEDFMSVTLLHEFLHGIDGDQFPAELAPGVPEAYGVHDIKTLTSAQKMKNADSYALLAGGLYYRLRPLDKNGVFQRPYEKGREPPKGPHPEDSILWIRNSDDEEDSDADFNANRRARTKAETIAHGKPEMSNIIQV</sequence>
<comment type="caution">
    <text evidence="1">The sequence shown here is derived from an EMBL/GenBank/DDBJ whole genome shotgun (WGS) entry which is preliminary data.</text>
</comment>
<protein>
    <submittedName>
        <fullName evidence="1">Uncharacterized protein</fullName>
    </submittedName>
</protein>
<accession>A0ACB8UYA6</accession>
<organism evidence="1">
    <name type="scientific">Ophidiomyces ophidiicola</name>
    <dbReference type="NCBI Taxonomy" id="1387563"/>
    <lineage>
        <taxon>Eukaryota</taxon>
        <taxon>Fungi</taxon>
        <taxon>Dikarya</taxon>
        <taxon>Ascomycota</taxon>
        <taxon>Pezizomycotina</taxon>
        <taxon>Eurotiomycetes</taxon>
        <taxon>Eurotiomycetidae</taxon>
        <taxon>Onygenales</taxon>
        <taxon>Onygenaceae</taxon>
        <taxon>Ophidiomyces</taxon>
    </lineage>
</organism>
<gene>
    <name evidence="1" type="ORF">LOY88_002819</name>
</gene>
<evidence type="ECO:0000313" key="1">
    <source>
        <dbReference type="EMBL" id="KAI2388022.1"/>
    </source>
</evidence>
<name>A0ACB8UYA6_9EURO</name>